<dbReference type="AlphaFoldDB" id="A0A0D3ESQ3"/>
<feature type="region of interest" description="Disordered" evidence="1">
    <location>
        <begin position="68"/>
        <end position="110"/>
    </location>
</feature>
<dbReference type="Proteomes" id="UP000026960">
    <property type="component" value="Chromosome 1"/>
</dbReference>
<feature type="compositionally biased region" description="Low complexity" evidence="1">
    <location>
        <begin position="76"/>
        <end position="85"/>
    </location>
</feature>
<protein>
    <recommendedName>
        <fullName evidence="5">Secreted protein</fullName>
    </recommendedName>
</protein>
<evidence type="ECO:0000256" key="2">
    <source>
        <dbReference type="SAM" id="SignalP"/>
    </source>
</evidence>
<dbReference type="PaxDb" id="65489-OBART01G27150.1"/>
<feature type="signal peptide" evidence="2">
    <location>
        <begin position="1"/>
        <end position="27"/>
    </location>
</feature>
<evidence type="ECO:0000313" key="4">
    <source>
        <dbReference type="Proteomes" id="UP000026960"/>
    </source>
</evidence>
<accession>A0A0D3ESQ3</accession>
<dbReference type="EnsemblPlants" id="OBART01G27150.1">
    <property type="protein sequence ID" value="OBART01G27150.1"/>
    <property type="gene ID" value="OBART01G27150"/>
</dbReference>
<reference evidence="3" key="1">
    <citation type="journal article" date="2009" name="Rice">
        <title>De Novo Next Generation Sequencing of Plant Genomes.</title>
        <authorList>
            <person name="Rounsley S."/>
            <person name="Marri P.R."/>
            <person name="Yu Y."/>
            <person name="He R."/>
            <person name="Sisneros N."/>
            <person name="Goicoechea J.L."/>
            <person name="Lee S.J."/>
            <person name="Angelova A."/>
            <person name="Kudrna D."/>
            <person name="Luo M."/>
            <person name="Affourtit J."/>
            <person name="Desany B."/>
            <person name="Knight J."/>
            <person name="Niazi F."/>
            <person name="Egholm M."/>
            <person name="Wing R.A."/>
        </authorList>
    </citation>
    <scope>NUCLEOTIDE SEQUENCE [LARGE SCALE GENOMIC DNA]</scope>
    <source>
        <strain evidence="3">cv. IRGC 105608</strain>
    </source>
</reference>
<name>A0A0D3ESQ3_9ORYZ</name>
<proteinExistence type="predicted"/>
<evidence type="ECO:0000256" key="1">
    <source>
        <dbReference type="SAM" id="MobiDB-lite"/>
    </source>
</evidence>
<keyword evidence="4" id="KW-1185">Reference proteome</keyword>
<dbReference type="Gramene" id="OBART01G27150.1">
    <property type="protein sequence ID" value="OBART01G27150.1"/>
    <property type="gene ID" value="OBART01G27150"/>
</dbReference>
<reference evidence="3" key="2">
    <citation type="submission" date="2015-03" db="UniProtKB">
        <authorList>
            <consortium name="EnsemblPlants"/>
        </authorList>
    </citation>
    <scope>IDENTIFICATION</scope>
</reference>
<keyword evidence="2" id="KW-0732">Signal</keyword>
<dbReference type="HOGENOM" id="CLU_2174834_0_0_1"/>
<feature type="chain" id="PRO_5002275274" description="Secreted protein" evidence="2">
    <location>
        <begin position="28"/>
        <end position="110"/>
    </location>
</feature>
<sequence length="110" mass="12423">MATRRSRRILLLRRLLILAPIWFETVAMTSMSPLTSRTVETANDNWIWCEVQMSTLRRCWEHEMAYGSDNHAADGSSTSSKSSDSLFRLGMRPPVMGKARSDIPAPAQPL</sequence>
<organism evidence="3">
    <name type="scientific">Oryza barthii</name>
    <dbReference type="NCBI Taxonomy" id="65489"/>
    <lineage>
        <taxon>Eukaryota</taxon>
        <taxon>Viridiplantae</taxon>
        <taxon>Streptophyta</taxon>
        <taxon>Embryophyta</taxon>
        <taxon>Tracheophyta</taxon>
        <taxon>Spermatophyta</taxon>
        <taxon>Magnoliopsida</taxon>
        <taxon>Liliopsida</taxon>
        <taxon>Poales</taxon>
        <taxon>Poaceae</taxon>
        <taxon>BOP clade</taxon>
        <taxon>Oryzoideae</taxon>
        <taxon>Oryzeae</taxon>
        <taxon>Oryzinae</taxon>
        <taxon>Oryza</taxon>
    </lineage>
</organism>
<evidence type="ECO:0008006" key="5">
    <source>
        <dbReference type="Google" id="ProtNLM"/>
    </source>
</evidence>
<evidence type="ECO:0000313" key="3">
    <source>
        <dbReference type="EnsemblPlants" id="OBART01G27150.1"/>
    </source>
</evidence>